<dbReference type="AlphaFoldDB" id="A0A1F6E1R1"/>
<name>A0A1F6E1R1_9BACT</name>
<protein>
    <submittedName>
        <fullName evidence="2">Antibiotic biosynthesis monooxygenase</fullName>
    </submittedName>
</protein>
<dbReference type="InterPro" id="IPR011008">
    <property type="entry name" value="Dimeric_a/b-barrel"/>
</dbReference>
<dbReference type="SUPFAM" id="SSF54909">
    <property type="entry name" value="Dimeric alpha+beta barrel"/>
    <property type="match status" value="1"/>
</dbReference>
<keyword evidence="2" id="KW-0560">Oxidoreductase</keyword>
<dbReference type="GO" id="GO:0004497">
    <property type="term" value="F:monooxygenase activity"/>
    <property type="evidence" value="ECO:0007669"/>
    <property type="project" value="UniProtKB-KW"/>
</dbReference>
<sequence>MVLEAAYLQVKNGSEQEFEKAFKKASAVISSSSGYVSHELHRCIEVEGKYLLLVRWNELEDHTDGFRNSPNYQECKKLLHHFYDPFPTVEHFEQIRLK</sequence>
<keyword evidence="2" id="KW-0503">Monooxygenase</keyword>
<proteinExistence type="predicted"/>
<dbReference type="PROSITE" id="PS51725">
    <property type="entry name" value="ABM"/>
    <property type="match status" value="1"/>
</dbReference>
<reference evidence="2 3" key="1">
    <citation type="journal article" date="2016" name="Nat. Commun.">
        <title>Thousands of microbial genomes shed light on interconnected biogeochemical processes in an aquifer system.</title>
        <authorList>
            <person name="Anantharaman K."/>
            <person name="Brown C.T."/>
            <person name="Hug L.A."/>
            <person name="Sharon I."/>
            <person name="Castelle C.J."/>
            <person name="Probst A.J."/>
            <person name="Thomas B.C."/>
            <person name="Singh A."/>
            <person name="Wilkins M.J."/>
            <person name="Karaoz U."/>
            <person name="Brodie E.L."/>
            <person name="Williams K.H."/>
            <person name="Hubbard S.S."/>
            <person name="Banfield J.F."/>
        </authorList>
    </citation>
    <scope>NUCLEOTIDE SEQUENCE [LARGE SCALE GENOMIC DNA]</scope>
</reference>
<evidence type="ECO:0000259" key="1">
    <source>
        <dbReference type="PROSITE" id="PS51725"/>
    </source>
</evidence>
<feature type="domain" description="ABM" evidence="1">
    <location>
        <begin position="2"/>
        <end position="92"/>
    </location>
</feature>
<comment type="caution">
    <text evidence="2">The sequence shown here is derived from an EMBL/GenBank/DDBJ whole genome shotgun (WGS) entry which is preliminary data.</text>
</comment>
<dbReference type="Pfam" id="PF03992">
    <property type="entry name" value="ABM"/>
    <property type="match status" value="1"/>
</dbReference>
<accession>A0A1F6E1R1</accession>
<evidence type="ECO:0000313" key="2">
    <source>
        <dbReference type="EMBL" id="OGG67645.1"/>
    </source>
</evidence>
<evidence type="ECO:0000313" key="3">
    <source>
        <dbReference type="Proteomes" id="UP000178572"/>
    </source>
</evidence>
<gene>
    <name evidence="2" type="ORF">A3C21_00920</name>
</gene>
<dbReference type="Gene3D" id="3.30.70.100">
    <property type="match status" value="1"/>
</dbReference>
<dbReference type="Proteomes" id="UP000178572">
    <property type="component" value="Unassembled WGS sequence"/>
</dbReference>
<organism evidence="2 3">
    <name type="scientific">Candidatus Kaiserbacteria bacterium RIFCSPHIGHO2_02_FULL_59_21</name>
    <dbReference type="NCBI Taxonomy" id="1798500"/>
    <lineage>
        <taxon>Bacteria</taxon>
        <taxon>Candidatus Kaiseribacteriota</taxon>
    </lineage>
</organism>
<dbReference type="EMBL" id="MFLN01000002">
    <property type="protein sequence ID" value="OGG67645.1"/>
    <property type="molecule type" value="Genomic_DNA"/>
</dbReference>
<dbReference type="InterPro" id="IPR007138">
    <property type="entry name" value="ABM_dom"/>
</dbReference>